<dbReference type="Gene3D" id="3.30.450.20">
    <property type="entry name" value="PAS domain"/>
    <property type="match status" value="2"/>
</dbReference>
<feature type="transmembrane region" description="Helical" evidence="4">
    <location>
        <begin position="281"/>
        <end position="304"/>
    </location>
</feature>
<dbReference type="OrthoDB" id="344905at2"/>
<comment type="similarity">
    <text evidence="2">Belongs to the methyl-accepting chemotaxis (MCP) protein family.</text>
</comment>
<evidence type="ECO:0000313" key="7">
    <source>
        <dbReference type="EMBL" id="AEM22006.1"/>
    </source>
</evidence>
<dbReference type="SUPFAM" id="SSF58104">
    <property type="entry name" value="Methyl-accepting chemotaxis protein (MCP) signaling domain"/>
    <property type="match status" value="1"/>
</dbReference>
<dbReference type="PANTHER" id="PTHR43531">
    <property type="entry name" value="PROTEIN ICFG"/>
    <property type="match status" value="1"/>
</dbReference>
<protein>
    <submittedName>
        <fullName evidence="7">Methyl-accepting chemotaxis sensory transducer</fullName>
    </submittedName>
</protein>
<dbReference type="GeneID" id="44969926"/>
<keyword evidence="4" id="KW-1133">Transmembrane helix</keyword>
<dbReference type="CDD" id="cd12913">
    <property type="entry name" value="PDC1_MCP_like"/>
    <property type="match status" value="1"/>
</dbReference>
<dbReference type="GO" id="GO:0006935">
    <property type="term" value="P:chemotaxis"/>
    <property type="evidence" value="ECO:0007669"/>
    <property type="project" value="UniProtKB-KW"/>
</dbReference>
<dbReference type="KEGG" id="bip:Bint_1387"/>
<dbReference type="PROSITE" id="PS50111">
    <property type="entry name" value="CHEMOTAXIS_TRANSDUC_2"/>
    <property type="match status" value="1"/>
</dbReference>
<evidence type="ECO:0000256" key="1">
    <source>
        <dbReference type="ARBA" id="ARBA00022500"/>
    </source>
</evidence>
<evidence type="ECO:0000313" key="8">
    <source>
        <dbReference type="Proteomes" id="UP000008522"/>
    </source>
</evidence>
<dbReference type="InterPro" id="IPR029151">
    <property type="entry name" value="Sensor-like_sf"/>
</dbReference>
<dbReference type="AlphaFoldDB" id="G0EPU6"/>
<keyword evidence="4" id="KW-0472">Membrane</keyword>
<keyword evidence="3" id="KW-0807">Transducer</keyword>
<dbReference type="GO" id="GO:0005886">
    <property type="term" value="C:plasma membrane"/>
    <property type="evidence" value="ECO:0007669"/>
    <property type="project" value="TreeGrafter"/>
</dbReference>
<dbReference type="PATRIC" id="fig|1045858.4.peg.1385"/>
<dbReference type="Pfam" id="PF00015">
    <property type="entry name" value="MCPsignal"/>
    <property type="match status" value="1"/>
</dbReference>
<evidence type="ECO:0000259" key="5">
    <source>
        <dbReference type="PROSITE" id="PS50111"/>
    </source>
</evidence>
<dbReference type="GO" id="GO:0004888">
    <property type="term" value="F:transmembrane signaling receptor activity"/>
    <property type="evidence" value="ECO:0007669"/>
    <property type="project" value="TreeGrafter"/>
</dbReference>
<dbReference type="SMART" id="SM00283">
    <property type="entry name" value="MA"/>
    <property type="match status" value="1"/>
</dbReference>
<dbReference type="GO" id="GO:0007165">
    <property type="term" value="P:signal transduction"/>
    <property type="evidence" value="ECO:0007669"/>
    <property type="project" value="UniProtKB-KW"/>
</dbReference>
<dbReference type="PROSITE" id="PS50885">
    <property type="entry name" value="HAMP"/>
    <property type="match status" value="1"/>
</dbReference>
<feature type="domain" description="Methyl-accepting transducer" evidence="5">
    <location>
        <begin position="365"/>
        <end position="594"/>
    </location>
</feature>
<keyword evidence="4" id="KW-0812">Transmembrane</keyword>
<keyword evidence="8" id="KW-1185">Reference proteome</keyword>
<evidence type="ECO:0000256" key="4">
    <source>
        <dbReference type="SAM" id="Phobius"/>
    </source>
</evidence>
<gene>
    <name evidence="7" type="ordered locus">Bint_1387</name>
</gene>
<dbReference type="eggNOG" id="COG0840">
    <property type="taxonomic scope" value="Bacteria"/>
</dbReference>
<dbReference type="CDD" id="cd11386">
    <property type="entry name" value="MCP_signal"/>
    <property type="match status" value="1"/>
</dbReference>
<evidence type="ECO:0000256" key="2">
    <source>
        <dbReference type="ARBA" id="ARBA00029447"/>
    </source>
</evidence>
<dbReference type="Proteomes" id="UP000008522">
    <property type="component" value="Chromosome"/>
</dbReference>
<reference evidence="7 8" key="1">
    <citation type="journal article" date="2011" name="BMC Genomics">
        <title>Complete genome sequence of Brachyspira intermedia reveals unique genomic features in Brachyspira species and phage-mediated horizontal gene transfer.</title>
        <authorList>
            <person name="Hafstrom T."/>
            <person name="Jansson D.S."/>
            <person name="Segerman B."/>
        </authorList>
    </citation>
    <scope>NUCLEOTIDE SEQUENCE [LARGE SCALE GENOMIC DNA]</scope>
    <source>
        <strain evidence="8">ATCC 51140 / PWS/A</strain>
    </source>
</reference>
<dbReference type="HOGENOM" id="CLU_000445_107_12_12"/>
<dbReference type="InterPro" id="IPR051310">
    <property type="entry name" value="MCP_chemotaxis"/>
</dbReference>
<proteinExistence type="inferred from homology"/>
<evidence type="ECO:0000256" key="3">
    <source>
        <dbReference type="PROSITE-ProRule" id="PRU00284"/>
    </source>
</evidence>
<feature type="transmembrane region" description="Helical" evidence="4">
    <location>
        <begin position="20"/>
        <end position="38"/>
    </location>
</feature>
<dbReference type="SUPFAM" id="SSF103190">
    <property type="entry name" value="Sensory domain-like"/>
    <property type="match status" value="1"/>
</dbReference>
<dbReference type="RefSeq" id="WP_014487835.1">
    <property type="nucleotide sequence ID" value="NC_017243.1"/>
</dbReference>
<dbReference type="PANTHER" id="PTHR43531:SF11">
    <property type="entry name" value="METHYL-ACCEPTING CHEMOTAXIS PROTEIN 3"/>
    <property type="match status" value="1"/>
</dbReference>
<evidence type="ECO:0000259" key="6">
    <source>
        <dbReference type="PROSITE" id="PS50885"/>
    </source>
</evidence>
<name>G0EPU6_BRAIP</name>
<organism evidence="7 8">
    <name type="scientific">Brachyspira intermedia (strain ATCC 51140 / PWS/A)</name>
    <name type="common">Serpulina intermedia</name>
    <dbReference type="NCBI Taxonomy" id="1045858"/>
    <lineage>
        <taxon>Bacteria</taxon>
        <taxon>Pseudomonadati</taxon>
        <taxon>Spirochaetota</taxon>
        <taxon>Spirochaetia</taxon>
        <taxon>Brachyspirales</taxon>
        <taxon>Brachyspiraceae</taxon>
        <taxon>Brachyspira</taxon>
    </lineage>
</organism>
<dbReference type="EMBL" id="CP002874">
    <property type="protein sequence ID" value="AEM22006.1"/>
    <property type="molecule type" value="Genomic_DNA"/>
</dbReference>
<feature type="domain" description="HAMP" evidence="6">
    <location>
        <begin position="305"/>
        <end position="360"/>
    </location>
</feature>
<dbReference type="InterPro" id="IPR003660">
    <property type="entry name" value="HAMP_dom"/>
</dbReference>
<dbReference type="Pfam" id="PF22673">
    <property type="entry name" value="MCP-like_PDC_1"/>
    <property type="match status" value="1"/>
</dbReference>
<dbReference type="Gene3D" id="1.10.287.950">
    <property type="entry name" value="Methyl-accepting chemotaxis protein"/>
    <property type="match status" value="1"/>
</dbReference>
<accession>G0EPU6</accession>
<keyword evidence="1" id="KW-0145">Chemotaxis</keyword>
<dbReference type="InterPro" id="IPR004089">
    <property type="entry name" value="MCPsignal_dom"/>
</dbReference>
<sequence>MLGNNKSGIGNNSLIFKFLIPYMAALFIICVAIYILYFPQYKTRFLNSNKYNAYNISSEIENNISSLYGKINIFYSYVEKEVNRDNLLNVFRNIIKNETDLINIFYADTIPYKDGGTVLNTIGELPNDYDQTSREWYKNAIASREIVVSEPYVDVVTKSIVVTFSKTIYVNGQINGVVGIDVDFSKIISSALEEAKKYNYNLNIINKDGLYIYNQNENYILKENIFNNKEISQYRNDIINNNNYGWIDKKISYISSKIKNSNWNIIVSLDNKELNSSLLKLLILIISVFIILSAIEATLVIVIAKPISNTLDNTISIIKSMSKGNFNTHFDEKELNKKDQTGDVIRALNDMQNKLGDIIYSMKDNINGINNSVNIITNGNIDLSDRSTSQASSLEELTRSVEFVFSSLKETAENAGNAKNMSEKVSNATRNGVNAINATSENMALISEASKKISDITKIIESIAFQTNILALNASVEAARAGDQGKGFAVVASEVRNLAINVGNAAKDITAIANETIEKIQNGSASVQASSYILNQIEASVNDVLTLLTEISSAIIEEENSLSQINSAVIEINRITQDTSKIANDGANASKDVLDKSNNIVDQVSYFHFN</sequence>